<evidence type="ECO:0000313" key="1">
    <source>
        <dbReference type="EMBL" id="MDU0344089.1"/>
    </source>
</evidence>
<accession>A0ABU3SH98</accession>
<keyword evidence="2" id="KW-1185">Reference proteome</keyword>
<protein>
    <submittedName>
        <fullName evidence="1">Uncharacterized protein</fullName>
    </submittedName>
</protein>
<comment type="caution">
    <text evidence="1">The sequence shown here is derived from an EMBL/GenBank/DDBJ whole genome shotgun (WGS) entry which is preliminary data.</text>
</comment>
<sequence>MTCTRPPFADIAQWVDDYEKHDRVAHATVHVLPQDDPEHSDSGIVAVHLNHGPASIYLNVDCERTWTATLTERSGEFPLTGTHLIALGEELLTTGKLCEYLQKRTDAATRGTTENV</sequence>
<gene>
    <name evidence="1" type="ORF">RWH44_00110</name>
</gene>
<dbReference type="EMBL" id="JAWDIT010000001">
    <property type="protein sequence ID" value="MDU0344089.1"/>
    <property type="molecule type" value="Genomic_DNA"/>
</dbReference>
<reference evidence="1 2" key="1">
    <citation type="submission" date="2023-09" db="EMBL/GenBank/DDBJ databases">
        <title>Microbacterium fusihabitans sp. nov., Microbacterium phycihabitans sp. nov., and Microbacterium cervinum sp. nov., isolated from dried seaweeds of beach.</title>
        <authorList>
            <person name="Lee S.D."/>
        </authorList>
    </citation>
    <scope>NUCLEOTIDE SEQUENCE [LARGE SCALE GENOMIC DNA]</scope>
    <source>
        <strain evidence="1 2">KSW2-29</strain>
    </source>
</reference>
<proteinExistence type="predicted"/>
<dbReference type="RefSeq" id="WP_298875358.1">
    <property type="nucleotide sequence ID" value="NZ_JAWDIT010000001.1"/>
</dbReference>
<name>A0ABU3SH98_9MICO</name>
<evidence type="ECO:0000313" key="2">
    <source>
        <dbReference type="Proteomes" id="UP001261125"/>
    </source>
</evidence>
<organism evidence="1 2">
    <name type="scientific">Microbacterium phycohabitans</name>
    <dbReference type="NCBI Taxonomy" id="3075993"/>
    <lineage>
        <taxon>Bacteria</taxon>
        <taxon>Bacillati</taxon>
        <taxon>Actinomycetota</taxon>
        <taxon>Actinomycetes</taxon>
        <taxon>Micrococcales</taxon>
        <taxon>Microbacteriaceae</taxon>
        <taxon>Microbacterium</taxon>
    </lineage>
</organism>
<dbReference type="Proteomes" id="UP001261125">
    <property type="component" value="Unassembled WGS sequence"/>
</dbReference>